<evidence type="ECO:0000256" key="12">
    <source>
        <dbReference type="ARBA" id="ARBA00042373"/>
    </source>
</evidence>
<dbReference type="SMART" id="SM00458">
    <property type="entry name" value="RICIN"/>
    <property type="match status" value="2"/>
</dbReference>
<dbReference type="InterPro" id="IPR017853">
    <property type="entry name" value="GH"/>
</dbReference>
<name>A0A3R7CVM9_9STRA</name>
<keyword evidence="16" id="KW-1185">Reference proteome</keyword>
<dbReference type="CDD" id="cd00161">
    <property type="entry name" value="beta-trefoil_Ricin-like"/>
    <property type="match status" value="1"/>
</dbReference>
<evidence type="ECO:0000256" key="6">
    <source>
        <dbReference type="ARBA" id="ARBA00023136"/>
    </source>
</evidence>
<dbReference type="GO" id="GO:0005886">
    <property type="term" value="C:plasma membrane"/>
    <property type="evidence" value="ECO:0007669"/>
    <property type="project" value="UniProtKB-SubCell"/>
</dbReference>
<dbReference type="PROSITE" id="PS50231">
    <property type="entry name" value="RICIN_B_LECTIN"/>
    <property type="match status" value="2"/>
</dbReference>
<proteinExistence type="predicted"/>
<sequence length="665" mass="74998">MMSDSLSKQICYPTRYNWFQQEIKFHSVPASSGAAKSSSPAHFWNCVVMKTVSALVVGSLAVAGVTALDRRLYGIDYDTRANEWGGCKSYNDFIADFKALYNTTKHVRVYTTTDGCIQRLLDAAAHEDMKLWLGLWGNIEPEKDAYPSEFKTLKKLVKENRVRNDNVLGIHVSSEALFRYYQTDSWSNRTGVKKLLGYLNETRTFLREHNINIPVTIADVVDSYRAAPELFDHVDVVSINQFSQWEGVYAADGVNVLFDRVKEVQFAARKAGKVLLFSETGWSAAGNVTAIKEASPKSSARFLRDFMRYTEQQNIAYYYFTSFNLAWGEESFGVVERNFGLFDEKRVINPYVANVTLGKYHKPVRIYHQGRVLKADGHNSSSFGRLYLEPPAQGLSATLDTEIWFYDEDLLTFRSRSTNECLDTYSENGQSKLHVFWCDGTNYNQKWRFKGDGTFQVVSQANGLVPDDSLTTDVDPKLGTGANRSTEDVRVPVGIIKGSSAAAHGRCLRGVGNQIVMVDCQNDADNKFTIRALDTEELHITALDTNWKLTEDYGRITVTAQSADSADLDAHVWFYDPLLQRIRNKANGRSCLDLVEDKVNGLVQGRLCDHTPSQSWSYNDYTGQVQHLGKIGLCLNVEEDGQELHVVYCDADSPTQKWTFDLINP</sequence>
<dbReference type="EMBL" id="QUSY01001311">
    <property type="protein sequence ID" value="RHY25382.1"/>
    <property type="molecule type" value="Genomic_DNA"/>
</dbReference>
<dbReference type="SUPFAM" id="SSF50370">
    <property type="entry name" value="Ricin B-like lectins"/>
    <property type="match status" value="2"/>
</dbReference>
<keyword evidence="10" id="KW-0624">Polysaccharide degradation</keyword>
<dbReference type="PANTHER" id="PTHR16631:SF17">
    <property type="entry name" value="GLUCAN ENDO-1,3-BETA-GLUCOSIDASE BTGC"/>
    <property type="match status" value="1"/>
</dbReference>
<dbReference type="GO" id="GO:0000272">
    <property type="term" value="P:polysaccharide catabolic process"/>
    <property type="evidence" value="ECO:0007669"/>
    <property type="project" value="UniProtKB-KW"/>
</dbReference>
<dbReference type="EC" id="3.2.1.39" evidence="3"/>
<comment type="catalytic activity">
    <reaction evidence="1">
        <text>Hydrolysis of (1-&gt;3)-beta-D-glucosidic linkages in (1-&gt;3)-beta-D-glucans.</text>
        <dbReference type="EC" id="3.2.1.39"/>
    </reaction>
</comment>
<feature type="domain" description="Ricin B lectin" evidence="14">
    <location>
        <begin position="407"/>
        <end position="531"/>
    </location>
</feature>
<reference evidence="15 16" key="1">
    <citation type="submission" date="2018-08" db="EMBL/GenBank/DDBJ databases">
        <title>Aphanomyces genome sequencing and annotation.</title>
        <authorList>
            <person name="Minardi D."/>
            <person name="Oidtmann B."/>
            <person name="Van Der Giezen M."/>
            <person name="Studholme D.J."/>
        </authorList>
    </citation>
    <scope>NUCLEOTIDE SEQUENCE [LARGE SCALE GENOMIC DNA]</scope>
    <source>
        <strain evidence="15 16">NJM0002</strain>
    </source>
</reference>
<evidence type="ECO:0000256" key="2">
    <source>
        <dbReference type="ARBA" id="ARBA00004236"/>
    </source>
</evidence>
<dbReference type="SUPFAM" id="SSF51445">
    <property type="entry name" value="(Trans)glycosidases"/>
    <property type="match status" value="1"/>
</dbReference>
<comment type="subcellular location">
    <subcellularLocation>
        <location evidence="2">Cell membrane</location>
    </subcellularLocation>
</comment>
<comment type="caution">
    <text evidence="15">The sequence shown here is derived from an EMBL/GenBank/DDBJ whole genome shotgun (WGS) entry which is preliminary data.</text>
</comment>
<evidence type="ECO:0000256" key="3">
    <source>
        <dbReference type="ARBA" id="ARBA00012780"/>
    </source>
</evidence>
<dbReference type="InterPro" id="IPR000772">
    <property type="entry name" value="Ricin_B_lectin"/>
</dbReference>
<comment type="function">
    <text evidence="11">Glucanases play a role in cell expansion during growth, in cell-cell fusion during mating, and in spore release during sporulation. This enzyme may be involved in beta-glucan degradation. Active on laminarin and lichenan.</text>
</comment>
<dbReference type="InterPro" id="IPR050732">
    <property type="entry name" value="Beta-glucan_modifiers"/>
</dbReference>
<dbReference type="InterPro" id="IPR035992">
    <property type="entry name" value="Ricin_B-like_lectins"/>
</dbReference>
<evidence type="ECO:0000256" key="5">
    <source>
        <dbReference type="ARBA" id="ARBA00022801"/>
    </source>
</evidence>
<evidence type="ECO:0000256" key="7">
    <source>
        <dbReference type="ARBA" id="ARBA00023180"/>
    </source>
</evidence>
<keyword evidence="6" id="KW-0472">Membrane</keyword>
<dbReference type="Pfam" id="PF00652">
    <property type="entry name" value="Ricin_B_lectin"/>
    <property type="match status" value="1"/>
</dbReference>
<evidence type="ECO:0000256" key="1">
    <source>
        <dbReference type="ARBA" id="ARBA00000382"/>
    </source>
</evidence>
<gene>
    <name evidence="15" type="ORF">DYB32_008355</name>
</gene>
<keyword evidence="4" id="KW-1003">Cell membrane</keyword>
<keyword evidence="8" id="KW-0119">Carbohydrate metabolism</keyword>
<evidence type="ECO:0000313" key="15">
    <source>
        <dbReference type="EMBL" id="RHY25382.1"/>
    </source>
</evidence>
<dbReference type="VEuPathDB" id="FungiDB:H310_11536"/>
<keyword evidence="9" id="KW-0961">Cell wall biogenesis/degradation</keyword>
<accession>A0A3R7CVM9</accession>
<dbReference type="Gene3D" id="3.20.20.80">
    <property type="entry name" value="Glycosidases"/>
    <property type="match status" value="1"/>
</dbReference>
<feature type="domain" description="Ricin B lectin" evidence="14">
    <location>
        <begin position="536"/>
        <end position="661"/>
    </location>
</feature>
<evidence type="ECO:0000256" key="4">
    <source>
        <dbReference type="ARBA" id="ARBA00022475"/>
    </source>
</evidence>
<dbReference type="AlphaFoldDB" id="A0A3R7CVM9"/>
<evidence type="ECO:0000256" key="13">
    <source>
        <dbReference type="ARBA" id="ARBA00043078"/>
    </source>
</evidence>
<evidence type="ECO:0000313" key="16">
    <source>
        <dbReference type="Proteomes" id="UP000285060"/>
    </source>
</evidence>
<dbReference type="Proteomes" id="UP000285060">
    <property type="component" value="Unassembled WGS sequence"/>
</dbReference>
<evidence type="ECO:0000259" key="14">
    <source>
        <dbReference type="SMART" id="SM00458"/>
    </source>
</evidence>
<dbReference type="GO" id="GO:0042973">
    <property type="term" value="F:glucan endo-1,3-beta-D-glucosidase activity"/>
    <property type="evidence" value="ECO:0007669"/>
    <property type="project" value="UniProtKB-EC"/>
</dbReference>
<organism evidence="15 16">
    <name type="scientific">Aphanomyces invadans</name>
    <dbReference type="NCBI Taxonomy" id="157072"/>
    <lineage>
        <taxon>Eukaryota</taxon>
        <taxon>Sar</taxon>
        <taxon>Stramenopiles</taxon>
        <taxon>Oomycota</taxon>
        <taxon>Saprolegniomycetes</taxon>
        <taxon>Saprolegniales</taxon>
        <taxon>Verrucalvaceae</taxon>
        <taxon>Aphanomyces</taxon>
    </lineage>
</organism>
<dbReference type="GO" id="GO:0071555">
    <property type="term" value="P:cell wall organization"/>
    <property type="evidence" value="ECO:0007669"/>
    <property type="project" value="UniProtKB-KW"/>
</dbReference>
<evidence type="ECO:0000256" key="11">
    <source>
        <dbReference type="ARBA" id="ARBA00037649"/>
    </source>
</evidence>
<evidence type="ECO:0000256" key="9">
    <source>
        <dbReference type="ARBA" id="ARBA00023316"/>
    </source>
</evidence>
<dbReference type="Gene3D" id="2.80.10.50">
    <property type="match status" value="2"/>
</dbReference>
<evidence type="ECO:0000256" key="8">
    <source>
        <dbReference type="ARBA" id="ARBA00023277"/>
    </source>
</evidence>
<keyword evidence="7" id="KW-0325">Glycoprotein</keyword>
<protein>
    <recommendedName>
        <fullName evidence="3">glucan endo-1,3-beta-D-glucosidase</fullName>
        <ecNumber evidence="3">3.2.1.39</ecNumber>
    </recommendedName>
    <alternativeName>
        <fullName evidence="13">Endo-1,3-beta-glucanase btgC</fullName>
    </alternativeName>
    <alternativeName>
        <fullName evidence="12">Laminarinase btgC</fullName>
    </alternativeName>
</protein>
<evidence type="ECO:0000256" key="10">
    <source>
        <dbReference type="ARBA" id="ARBA00023326"/>
    </source>
</evidence>
<keyword evidence="5" id="KW-0378">Hydrolase</keyword>
<dbReference type="PANTHER" id="PTHR16631">
    <property type="entry name" value="GLUCAN 1,3-BETA-GLUCOSIDASE"/>
    <property type="match status" value="1"/>
</dbReference>